<protein>
    <submittedName>
        <fullName evidence="4">Tyrosine-type recombinase/integrase</fullName>
    </submittedName>
</protein>
<dbReference type="GO" id="GO:0003677">
    <property type="term" value="F:DNA binding"/>
    <property type="evidence" value="ECO:0007669"/>
    <property type="project" value="InterPro"/>
</dbReference>
<dbReference type="InterPro" id="IPR011010">
    <property type="entry name" value="DNA_brk_join_enz"/>
</dbReference>
<evidence type="ECO:0000313" key="5">
    <source>
        <dbReference type="Proteomes" id="UP000480410"/>
    </source>
</evidence>
<evidence type="ECO:0000259" key="2">
    <source>
        <dbReference type="PROSITE" id="PS51898"/>
    </source>
</evidence>
<dbReference type="InterPro" id="IPR002104">
    <property type="entry name" value="Integrase_catalytic"/>
</dbReference>
<dbReference type="InterPro" id="IPR013762">
    <property type="entry name" value="Integrase-like_cat_sf"/>
</dbReference>
<dbReference type="Pfam" id="PF00589">
    <property type="entry name" value="Phage_integrase"/>
    <property type="match status" value="1"/>
</dbReference>
<dbReference type="EMBL" id="JAAHBU010000208">
    <property type="protein sequence ID" value="NER64967.1"/>
    <property type="molecule type" value="Genomic_DNA"/>
</dbReference>
<organism evidence="4 6">
    <name type="scientific">Pseudomonas brassicae</name>
    <dbReference type="NCBI Taxonomy" id="2708063"/>
    <lineage>
        <taxon>Bacteria</taxon>
        <taxon>Pseudomonadati</taxon>
        <taxon>Pseudomonadota</taxon>
        <taxon>Gammaproteobacteria</taxon>
        <taxon>Pseudomonadales</taxon>
        <taxon>Pseudomonadaceae</taxon>
        <taxon>Pseudomonas</taxon>
    </lineage>
</organism>
<name>A0A6B3NZB2_9PSED</name>
<accession>A0A6M0CWP3</accession>
<sequence length="171" mass="18908">MMALRWDEVDMAKRTAHVCRIVVGGNVEERTKTDYTRVVMLNSRALSALADARMIADARAVQRRRKVAASPYVFHPSGKSEHMLGSSTPGAHFAHALKALGIKPSSQYNCRHTYATMCLIAGMNPAFIAGQRGHSVQVLLSTYARWLNSPNDWAELGKLEMQLIVTKLVQG</sequence>
<keyword evidence="1" id="KW-0233">DNA recombination</keyword>
<evidence type="ECO:0000313" key="3">
    <source>
        <dbReference type="EMBL" id="NER62025.1"/>
    </source>
</evidence>
<reference evidence="5 6" key="1">
    <citation type="submission" date="2020-02" db="EMBL/GenBank/DDBJ databases">
        <title>Broccoli isolated Pseudomonas sp.</title>
        <authorList>
            <person name="Fujikawa T."/>
            <person name="Sawada H."/>
        </authorList>
    </citation>
    <scope>NUCLEOTIDE SEQUENCE [LARGE SCALE GENOMIC DNA]</scope>
    <source>
        <strain evidence="4 6">MAFF212427</strain>
        <strain evidence="3 5">MAFF212428</strain>
    </source>
</reference>
<dbReference type="EMBL" id="JAAHBV010000616">
    <property type="protein sequence ID" value="NER62025.1"/>
    <property type="molecule type" value="Genomic_DNA"/>
</dbReference>
<evidence type="ECO:0000313" key="4">
    <source>
        <dbReference type="EMBL" id="NER64967.1"/>
    </source>
</evidence>
<comment type="caution">
    <text evidence="4">The sequence shown here is derived from an EMBL/GenBank/DDBJ whole genome shotgun (WGS) entry which is preliminary data.</text>
</comment>
<evidence type="ECO:0000256" key="1">
    <source>
        <dbReference type="ARBA" id="ARBA00023172"/>
    </source>
</evidence>
<dbReference type="SUPFAM" id="SSF56349">
    <property type="entry name" value="DNA breaking-rejoining enzymes"/>
    <property type="match status" value="1"/>
</dbReference>
<evidence type="ECO:0000313" key="6">
    <source>
        <dbReference type="Proteomes" id="UP000482634"/>
    </source>
</evidence>
<dbReference type="Gene3D" id="1.10.443.10">
    <property type="entry name" value="Intergrase catalytic core"/>
    <property type="match status" value="1"/>
</dbReference>
<dbReference type="Proteomes" id="UP000480410">
    <property type="component" value="Unassembled WGS sequence"/>
</dbReference>
<accession>A0A6B3NZB2</accession>
<proteinExistence type="predicted"/>
<dbReference type="AlphaFoldDB" id="A0A6B3NZB2"/>
<gene>
    <name evidence="3" type="ORF">G3435_22860</name>
    <name evidence="4" type="ORF">G3436_15205</name>
</gene>
<dbReference type="Proteomes" id="UP000482634">
    <property type="component" value="Unassembled WGS sequence"/>
</dbReference>
<feature type="domain" description="Tyr recombinase" evidence="2">
    <location>
        <begin position="1"/>
        <end position="158"/>
    </location>
</feature>
<dbReference type="PROSITE" id="PS51898">
    <property type="entry name" value="TYR_RECOMBINASE"/>
    <property type="match status" value="1"/>
</dbReference>
<dbReference type="GO" id="GO:0006310">
    <property type="term" value="P:DNA recombination"/>
    <property type="evidence" value="ECO:0007669"/>
    <property type="project" value="UniProtKB-KW"/>
</dbReference>
<dbReference type="GO" id="GO:0015074">
    <property type="term" value="P:DNA integration"/>
    <property type="evidence" value="ECO:0007669"/>
    <property type="project" value="InterPro"/>
</dbReference>
<keyword evidence="6" id="KW-1185">Reference proteome</keyword>